<dbReference type="InterPro" id="IPR044878">
    <property type="entry name" value="UbiA_sf"/>
</dbReference>
<evidence type="ECO:0000256" key="2">
    <source>
        <dbReference type="ARBA" id="ARBA00004141"/>
    </source>
</evidence>
<feature type="transmembrane region" description="Helical" evidence="8">
    <location>
        <begin position="36"/>
        <end position="61"/>
    </location>
</feature>
<dbReference type="EMBL" id="JARKIB010000073">
    <property type="protein sequence ID" value="KAJ7748397.1"/>
    <property type="molecule type" value="Genomic_DNA"/>
</dbReference>
<evidence type="ECO:0000256" key="6">
    <source>
        <dbReference type="ARBA" id="ARBA00022989"/>
    </source>
</evidence>
<sequence>MCAVRSTLLHSAACILNDICDIDFDRKVERTKNQPLVTGAVSVAGAAILLSIFVLGSIVLLA</sequence>
<dbReference type="InterPro" id="IPR039653">
    <property type="entry name" value="Prenyltransferase"/>
</dbReference>
<feature type="non-terminal residue" evidence="9">
    <location>
        <position position="62"/>
    </location>
</feature>
<evidence type="ECO:0000256" key="7">
    <source>
        <dbReference type="ARBA" id="ARBA00023136"/>
    </source>
</evidence>
<comment type="subcellular location">
    <subcellularLocation>
        <location evidence="2">Membrane</location>
        <topology evidence="2">Multi-pass membrane protein</topology>
    </subcellularLocation>
</comment>
<protein>
    <submittedName>
        <fullName evidence="9">Uncharacterized protein</fullName>
    </submittedName>
</protein>
<dbReference type="GO" id="GO:0006744">
    <property type="term" value="P:ubiquinone biosynthetic process"/>
    <property type="evidence" value="ECO:0007669"/>
    <property type="project" value="TreeGrafter"/>
</dbReference>
<evidence type="ECO:0000256" key="4">
    <source>
        <dbReference type="ARBA" id="ARBA00022679"/>
    </source>
</evidence>
<reference evidence="9" key="1">
    <citation type="submission" date="2023-03" db="EMBL/GenBank/DDBJ databases">
        <title>Massive genome expansion in bonnet fungi (Mycena s.s.) driven by repeated elements and novel gene families across ecological guilds.</title>
        <authorList>
            <consortium name="Lawrence Berkeley National Laboratory"/>
            <person name="Harder C.B."/>
            <person name="Miyauchi S."/>
            <person name="Viragh M."/>
            <person name="Kuo A."/>
            <person name="Thoen E."/>
            <person name="Andreopoulos B."/>
            <person name="Lu D."/>
            <person name="Skrede I."/>
            <person name="Drula E."/>
            <person name="Henrissat B."/>
            <person name="Morin E."/>
            <person name="Kohler A."/>
            <person name="Barry K."/>
            <person name="LaButti K."/>
            <person name="Morin E."/>
            <person name="Salamov A."/>
            <person name="Lipzen A."/>
            <person name="Mereny Z."/>
            <person name="Hegedus B."/>
            <person name="Baldrian P."/>
            <person name="Stursova M."/>
            <person name="Weitz H."/>
            <person name="Taylor A."/>
            <person name="Grigoriev I.V."/>
            <person name="Nagy L.G."/>
            <person name="Martin F."/>
            <person name="Kauserud H."/>
        </authorList>
    </citation>
    <scope>NUCLEOTIDE SEQUENCE</scope>
    <source>
        <strain evidence="9">CBHHK182m</strain>
    </source>
</reference>
<comment type="cofactor">
    <cofactor evidence="1">
        <name>Mg(2+)</name>
        <dbReference type="ChEBI" id="CHEBI:18420"/>
    </cofactor>
</comment>
<dbReference type="GO" id="GO:0005886">
    <property type="term" value="C:plasma membrane"/>
    <property type="evidence" value="ECO:0007669"/>
    <property type="project" value="TreeGrafter"/>
</dbReference>
<dbReference type="Gene3D" id="1.10.357.140">
    <property type="entry name" value="UbiA prenyltransferase"/>
    <property type="match status" value="1"/>
</dbReference>
<dbReference type="Proteomes" id="UP001215598">
    <property type="component" value="Unassembled WGS sequence"/>
</dbReference>
<evidence type="ECO:0000256" key="1">
    <source>
        <dbReference type="ARBA" id="ARBA00001946"/>
    </source>
</evidence>
<keyword evidence="5 8" id="KW-0812">Transmembrane</keyword>
<dbReference type="InterPro" id="IPR000537">
    <property type="entry name" value="UbiA_prenyltransferase"/>
</dbReference>
<evidence type="ECO:0000256" key="8">
    <source>
        <dbReference type="SAM" id="Phobius"/>
    </source>
</evidence>
<keyword evidence="10" id="KW-1185">Reference proteome</keyword>
<dbReference type="PANTHER" id="PTHR11048:SF28">
    <property type="entry name" value="4-HYDROXYBENZOATE POLYPRENYLTRANSFERASE, MITOCHONDRIAL"/>
    <property type="match status" value="1"/>
</dbReference>
<comment type="similarity">
    <text evidence="3">Belongs to the UbiA prenyltransferase family.</text>
</comment>
<gene>
    <name evidence="9" type="ORF">B0H16DRAFT_1553282</name>
</gene>
<dbReference type="PANTHER" id="PTHR11048">
    <property type="entry name" value="PRENYLTRANSFERASES"/>
    <property type="match status" value="1"/>
</dbReference>
<keyword evidence="6 8" id="KW-1133">Transmembrane helix</keyword>
<evidence type="ECO:0000256" key="5">
    <source>
        <dbReference type="ARBA" id="ARBA00022692"/>
    </source>
</evidence>
<keyword evidence="4" id="KW-0808">Transferase</keyword>
<evidence type="ECO:0000256" key="3">
    <source>
        <dbReference type="ARBA" id="ARBA00005985"/>
    </source>
</evidence>
<proteinExistence type="inferred from homology"/>
<evidence type="ECO:0000313" key="10">
    <source>
        <dbReference type="Proteomes" id="UP001215598"/>
    </source>
</evidence>
<dbReference type="AlphaFoldDB" id="A0AAD7ISX7"/>
<dbReference type="Pfam" id="PF01040">
    <property type="entry name" value="UbiA"/>
    <property type="match status" value="1"/>
</dbReference>
<comment type="caution">
    <text evidence="9">The sequence shown here is derived from an EMBL/GenBank/DDBJ whole genome shotgun (WGS) entry which is preliminary data.</text>
</comment>
<name>A0AAD7ISX7_9AGAR</name>
<accession>A0AAD7ISX7</accession>
<organism evidence="9 10">
    <name type="scientific">Mycena metata</name>
    <dbReference type="NCBI Taxonomy" id="1033252"/>
    <lineage>
        <taxon>Eukaryota</taxon>
        <taxon>Fungi</taxon>
        <taxon>Dikarya</taxon>
        <taxon>Basidiomycota</taxon>
        <taxon>Agaricomycotina</taxon>
        <taxon>Agaricomycetes</taxon>
        <taxon>Agaricomycetidae</taxon>
        <taxon>Agaricales</taxon>
        <taxon>Marasmiineae</taxon>
        <taxon>Mycenaceae</taxon>
        <taxon>Mycena</taxon>
    </lineage>
</organism>
<dbReference type="GO" id="GO:0016765">
    <property type="term" value="F:transferase activity, transferring alkyl or aryl (other than methyl) groups"/>
    <property type="evidence" value="ECO:0007669"/>
    <property type="project" value="InterPro"/>
</dbReference>
<evidence type="ECO:0000313" key="9">
    <source>
        <dbReference type="EMBL" id="KAJ7748397.1"/>
    </source>
</evidence>
<keyword evidence="7 8" id="KW-0472">Membrane</keyword>